<evidence type="ECO:0000259" key="18">
    <source>
        <dbReference type="Pfam" id="PF02872"/>
    </source>
</evidence>
<comment type="similarity">
    <text evidence="5 16">Belongs to the 5'-nucleotidase family.</text>
</comment>
<evidence type="ECO:0000256" key="5">
    <source>
        <dbReference type="ARBA" id="ARBA00006654"/>
    </source>
</evidence>
<comment type="cofactor">
    <cofactor evidence="3">
        <name>a divalent metal cation</name>
        <dbReference type="ChEBI" id="CHEBI:60240"/>
    </cofactor>
</comment>
<dbReference type="GO" id="GO:0008254">
    <property type="term" value="F:3'-nucleotidase activity"/>
    <property type="evidence" value="ECO:0007669"/>
    <property type="project" value="UniProtKB-EC"/>
</dbReference>
<protein>
    <recommendedName>
        <fullName evidence="8">2',3'-cyclic-nucleotide 2'-phosphodiesterase/3'-nucleotidase</fullName>
        <ecNumber evidence="7">3.1.3.6</ecNumber>
        <ecNumber evidence="6">3.1.4.16</ecNumber>
    </recommendedName>
</protein>
<accession>A0A2A2ER61</accession>
<keyword evidence="12" id="KW-0574">Periplasm</keyword>
<evidence type="ECO:0000256" key="6">
    <source>
        <dbReference type="ARBA" id="ARBA00012364"/>
    </source>
</evidence>
<dbReference type="Pfam" id="PF02872">
    <property type="entry name" value="5_nucleotid_C"/>
    <property type="match status" value="1"/>
</dbReference>
<dbReference type="Pfam" id="PF00149">
    <property type="entry name" value="Metallophos"/>
    <property type="match status" value="1"/>
</dbReference>
<keyword evidence="13 16" id="KW-0378">Hydrolase</keyword>
<keyword evidence="20" id="KW-1185">Reference proteome</keyword>
<proteinExistence type="inferred from homology"/>
<name>A0A2A2ER61_9GAMM</name>
<dbReference type="PANTHER" id="PTHR11575:SF6">
    <property type="entry name" value="2',3'-CYCLIC-NUCLEOTIDE 2'-PHOSPHODIESTERASE_3'-NUCLEOTIDASE"/>
    <property type="match status" value="1"/>
</dbReference>
<evidence type="ECO:0000259" key="17">
    <source>
        <dbReference type="Pfam" id="PF00149"/>
    </source>
</evidence>
<evidence type="ECO:0000256" key="11">
    <source>
        <dbReference type="ARBA" id="ARBA00022741"/>
    </source>
</evidence>
<dbReference type="InterPro" id="IPR029052">
    <property type="entry name" value="Metallo-depent_PP-like"/>
</dbReference>
<dbReference type="Gene3D" id="3.90.780.10">
    <property type="entry name" value="5'-Nucleotidase, C-terminal domain"/>
    <property type="match status" value="1"/>
</dbReference>
<dbReference type="GO" id="GO:0000166">
    <property type="term" value="F:nucleotide binding"/>
    <property type="evidence" value="ECO:0007669"/>
    <property type="project" value="UniProtKB-KW"/>
</dbReference>
<evidence type="ECO:0000256" key="9">
    <source>
        <dbReference type="ARBA" id="ARBA00022723"/>
    </source>
</evidence>
<dbReference type="InterPro" id="IPR006179">
    <property type="entry name" value="5_nucleotidase/apyrase"/>
</dbReference>
<organism evidence="19 20">
    <name type="scientific">Halomonas salipaludis</name>
    <dbReference type="NCBI Taxonomy" id="2032625"/>
    <lineage>
        <taxon>Bacteria</taxon>
        <taxon>Pseudomonadati</taxon>
        <taxon>Pseudomonadota</taxon>
        <taxon>Gammaproteobacteria</taxon>
        <taxon>Oceanospirillales</taxon>
        <taxon>Halomonadaceae</taxon>
        <taxon>Halomonas</taxon>
    </lineage>
</organism>
<comment type="catalytic activity">
    <reaction evidence="2">
        <text>a nucleoside 2',3'-cyclic phosphate + H2O = a nucleoside 3'-phosphate + H(+)</text>
        <dbReference type="Rhea" id="RHEA:19621"/>
        <dbReference type="ChEBI" id="CHEBI:15377"/>
        <dbReference type="ChEBI" id="CHEBI:15378"/>
        <dbReference type="ChEBI" id="CHEBI:66949"/>
        <dbReference type="ChEBI" id="CHEBI:66954"/>
        <dbReference type="EC" id="3.1.4.16"/>
    </reaction>
</comment>
<dbReference type="SUPFAM" id="SSF56300">
    <property type="entry name" value="Metallo-dependent phosphatases"/>
    <property type="match status" value="1"/>
</dbReference>
<keyword evidence="11 16" id="KW-0547">Nucleotide-binding</keyword>
<dbReference type="InterPro" id="IPR036907">
    <property type="entry name" value="5'-Nucleotdase_C_sf"/>
</dbReference>
<dbReference type="RefSeq" id="WP_095622333.1">
    <property type="nucleotide sequence ID" value="NZ_NSKB01000007.1"/>
</dbReference>
<keyword evidence="9" id="KW-0479">Metal-binding</keyword>
<dbReference type="PRINTS" id="PR01607">
    <property type="entry name" value="APYRASEFAMLY"/>
</dbReference>
<dbReference type="InterPro" id="IPR008334">
    <property type="entry name" value="5'-Nucleotdase_C"/>
</dbReference>
<dbReference type="CDD" id="cd07410">
    <property type="entry name" value="MPP_CpdB_N"/>
    <property type="match status" value="1"/>
</dbReference>
<comment type="catalytic activity">
    <reaction evidence="1">
        <text>a ribonucleoside 3'-phosphate + H2O = a ribonucleoside + phosphate</text>
        <dbReference type="Rhea" id="RHEA:10144"/>
        <dbReference type="ChEBI" id="CHEBI:13197"/>
        <dbReference type="ChEBI" id="CHEBI:15377"/>
        <dbReference type="ChEBI" id="CHEBI:18254"/>
        <dbReference type="ChEBI" id="CHEBI:43474"/>
        <dbReference type="EC" id="3.1.3.6"/>
    </reaction>
</comment>
<dbReference type="NCBIfam" id="TIGR01390">
    <property type="entry name" value="CycNucDiestase"/>
    <property type="match status" value="1"/>
</dbReference>
<dbReference type="SUPFAM" id="SSF55816">
    <property type="entry name" value="5'-nucleotidase (syn. UDP-sugar hydrolase), C-terminal domain"/>
    <property type="match status" value="1"/>
</dbReference>
<evidence type="ECO:0000256" key="7">
    <source>
        <dbReference type="ARBA" id="ARBA00012642"/>
    </source>
</evidence>
<evidence type="ECO:0000256" key="14">
    <source>
        <dbReference type="ARBA" id="ARBA00023268"/>
    </source>
</evidence>
<evidence type="ECO:0000256" key="8">
    <source>
        <dbReference type="ARBA" id="ARBA00016420"/>
    </source>
</evidence>
<dbReference type="InterPro" id="IPR006146">
    <property type="entry name" value="5'-Nucleotdase_CS"/>
</dbReference>
<dbReference type="PANTHER" id="PTHR11575">
    <property type="entry name" value="5'-NUCLEOTIDASE-RELATED"/>
    <property type="match status" value="1"/>
</dbReference>
<evidence type="ECO:0000256" key="15">
    <source>
        <dbReference type="ARBA" id="ARBA00056111"/>
    </source>
</evidence>
<dbReference type="GO" id="GO:0009166">
    <property type="term" value="P:nucleotide catabolic process"/>
    <property type="evidence" value="ECO:0007669"/>
    <property type="project" value="InterPro"/>
</dbReference>
<dbReference type="FunFam" id="3.60.21.10:FF:000037">
    <property type="entry name" value="Bifunctional 2',3'-cyclic-nucleotide 2'-phosphodiesterase/3'-nucleotidase"/>
    <property type="match status" value="1"/>
</dbReference>
<dbReference type="PROSITE" id="PS00786">
    <property type="entry name" value="5_NUCLEOTIDASE_2"/>
    <property type="match status" value="1"/>
</dbReference>
<dbReference type="InterPro" id="IPR041827">
    <property type="entry name" value="CpdB_N"/>
</dbReference>
<sequence>MHYLSQPSGWVGGVLLVCASSALAADVELRIIETTDIHSHVMDFDYYRDTEVEDLGLVRTATLIRQARDEVANSLLVDNGDLIQGSPMGDYMADEGLAQGETHPVYKAMNLLDYEVGNIGNHEFNYGLDYLERAIDGADFPYVSANVFDAESGEHYFDPYLIESYKLVDSDGEAQTIRVGYIGFVPPQIMDWDRQHLEGKVTAADITETARELVPRMKAEGADIVVAIPHSGLSSDPYRAMAENSVYYLSEVEGIDAIAFGHAHAVFPSDDFAEIPGVDVARGTINGVVAVMPGRWGSHVGIMDLTLSADGDGWRVAEARAEARPIYDASERRALVEADAEIADAVAHDHDATRNFVSQPIGQASAPMYSYLALVQDDPTVQIVNLAQQDYVERFIQGDPDLEELPVLSAAAPFRAGGRKDGPHEYTQVEAGELSYRNAADLYLYNNNLAALKVSGAELKEWLECSAGQFNRIDPDLEETQALLNWEGFRTYNFDVIDGVEYRIDVTQPARYDGDCELLDADAERIQGLSYAGEPVDPEQVFLVASNDYRAYGGHFPGTGEDNVAFVSPDENRAVVADYIARVSAEQGQVEPSADGNWQLAPINSDTPLDVVFETSPSDTAADFIAANADYPVEKVGEDDIGFALYRIDLRP</sequence>
<dbReference type="EC" id="3.1.3.6" evidence="7"/>
<keyword evidence="10 16" id="KW-0732">Signal</keyword>
<evidence type="ECO:0000256" key="1">
    <source>
        <dbReference type="ARBA" id="ARBA00000527"/>
    </source>
</evidence>
<comment type="caution">
    <text evidence="19">The sequence shown here is derived from an EMBL/GenBank/DDBJ whole genome shotgun (WGS) entry which is preliminary data.</text>
</comment>
<evidence type="ECO:0000256" key="16">
    <source>
        <dbReference type="RuleBase" id="RU362119"/>
    </source>
</evidence>
<dbReference type="FunFam" id="3.90.780.10:FF:000002">
    <property type="entry name" value="Bifunctional 2',3'-cyclic-nucleotide 2'-phosphodiesterase/3'-nucleotidase"/>
    <property type="match status" value="1"/>
</dbReference>
<evidence type="ECO:0000256" key="12">
    <source>
        <dbReference type="ARBA" id="ARBA00022764"/>
    </source>
</evidence>
<feature type="domain" description="Calcineurin-like phosphoesterase" evidence="17">
    <location>
        <begin position="29"/>
        <end position="265"/>
    </location>
</feature>
<feature type="domain" description="5'-Nucleotidase C-terminal" evidence="18">
    <location>
        <begin position="428"/>
        <end position="554"/>
    </location>
</feature>
<dbReference type="EC" id="3.1.4.16" evidence="6"/>
<evidence type="ECO:0000313" key="19">
    <source>
        <dbReference type="EMBL" id="PAU75138.1"/>
    </source>
</evidence>
<feature type="signal peptide" evidence="16">
    <location>
        <begin position="1"/>
        <end position="24"/>
    </location>
</feature>
<comment type="subcellular location">
    <subcellularLocation>
        <location evidence="4">Periplasm</location>
    </subcellularLocation>
</comment>
<dbReference type="OrthoDB" id="9803927at2"/>
<dbReference type="NCBIfam" id="NF006938">
    <property type="entry name" value="PRK09420.1"/>
    <property type="match status" value="1"/>
</dbReference>
<dbReference type="GO" id="GO:0008663">
    <property type="term" value="F:2',3'-cyclic-nucleotide 2'-phosphodiesterase activity"/>
    <property type="evidence" value="ECO:0007669"/>
    <property type="project" value="UniProtKB-EC"/>
</dbReference>
<evidence type="ECO:0000256" key="3">
    <source>
        <dbReference type="ARBA" id="ARBA00001968"/>
    </source>
</evidence>
<evidence type="ECO:0000256" key="13">
    <source>
        <dbReference type="ARBA" id="ARBA00022801"/>
    </source>
</evidence>
<dbReference type="Gene3D" id="3.60.21.10">
    <property type="match status" value="1"/>
</dbReference>
<evidence type="ECO:0000313" key="20">
    <source>
        <dbReference type="Proteomes" id="UP000217771"/>
    </source>
</evidence>
<dbReference type="InterPro" id="IPR006294">
    <property type="entry name" value="Cyc_nuc_PDE_nucleotidase"/>
</dbReference>
<dbReference type="EMBL" id="NSKB01000007">
    <property type="protein sequence ID" value="PAU75138.1"/>
    <property type="molecule type" value="Genomic_DNA"/>
</dbReference>
<keyword evidence="14" id="KW-0511">Multifunctional enzyme</keyword>
<reference evidence="19 20" key="1">
    <citation type="submission" date="2017-08" db="EMBL/GenBank/DDBJ databases">
        <title>Halomonas alkalisoli sp. nov., isolated from saline alkaline soil.</title>
        <authorList>
            <person name="Wang D."/>
            <person name="Zhang G."/>
        </authorList>
    </citation>
    <scope>NUCLEOTIDE SEQUENCE [LARGE SCALE GENOMIC DNA]</scope>
    <source>
        <strain evidence="19 20">WRN001</strain>
    </source>
</reference>
<feature type="chain" id="PRO_5011809457" description="2',3'-cyclic-nucleotide 2'-phosphodiesterase/3'-nucleotidase" evidence="16">
    <location>
        <begin position="25"/>
        <end position="652"/>
    </location>
</feature>
<gene>
    <name evidence="19" type="primary">cpdB</name>
    <name evidence="19" type="ORF">CK498_18475</name>
</gene>
<dbReference type="Proteomes" id="UP000217771">
    <property type="component" value="Unassembled WGS sequence"/>
</dbReference>
<dbReference type="PROSITE" id="PS00785">
    <property type="entry name" value="5_NUCLEOTIDASE_1"/>
    <property type="match status" value="1"/>
</dbReference>
<dbReference type="AlphaFoldDB" id="A0A2A2ER61"/>
<evidence type="ECO:0000256" key="10">
    <source>
        <dbReference type="ARBA" id="ARBA00022729"/>
    </source>
</evidence>
<comment type="function">
    <text evidence="15">This bifunctional enzyme catalyzes two consecutive reactions during ribonucleic acid degradation. Converts a 2',3'-cyclic nucleotide to a 3'-nucleotide and then the 3'-nucleotide to the corresponding nucleoside and phosphate.</text>
</comment>
<dbReference type="InterPro" id="IPR004843">
    <property type="entry name" value="Calcineurin-like_PHP"/>
</dbReference>
<evidence type="ECO:0000256" key="4">
    <source>
        <dbReference type="ARBA" id="ARBA00004418"/>
    </source>
</evidence>
<evidence type="ECO:0000256" key="2">
    <source>
        <dbReference type="ARBA" id="ARBA00001730"/>
    </source>
</evidence>
<dbReference type="GO" id="GO:0030288">
    <property type="term" value="C:outer membrane-bounded periplasmic space"/>
    <property type="evidence" value="ECO:0007669"/>
    <property type="project" value="TreeGrafter"/>
</dbReference>
<dbReference type="GO" id="GO:0046872">
    <property type="term" value="F:metal ion binding"/>
    <property type="evidence" value="ECO:0007669"/>
    <property type="project" value="UniProtKB-KW"/>
</dbReference>